<evidence type="ECO:0000313" key="4">
    <source>
        <dbReference type="EMBL" id="PVX48160.1"/>
    </source>
</evidence>
<dbReference type="EMBL" id="QENY01000028">
    <property type="protein sequence ID" value="PVX48160.1"/>
    <property type="molecule type" value="Genomic_DNA"/>
</dbReference>
<dbReference type="Pfam" id="PF02719">
    <property type="entry name" value="Polysacc_synt_2"/>
    <property type="match status" value="1"/>
</dbReference>
<reference evidence="4 5" key="1">
    <citation type="submission" date="2018-05" db="EMBL/GenBank/DDBJ databases">
        <title>Genomic Encyclopedia of Type Strains, Phase IV (KMG-IV): sequencing the most valuable type-strain genomes for metagenomic binning, comparative biology and taxonomic classification.</title>
        <authorList>
            <person name="Goeker M."/>
        </authorList>
    </citation>
    <scope>NUCLEOTIDE SEQUENCE [LARGE SCALE GENOMIC DNA]</scope>
    <source>
        <strain evidence="4 5">DSM 100333</strain>
    </source>
</reference>
<dbReference type="InterPro" id="IPR036291">
    <property type="entry name" value="NAD(P)-bd_dom_sf"/>
</dbReference>
<dbReference type="CDD" id="cd05237">
    <property type="entry name" value="UDP_invert_4-6DH_SDR_e"/>
    <property type="match status" value="1"/>
</dbReference>
<dbReference type="Pfam" id="PF13727">
    <property type="entry name" value="CoA_binding_3"/>
    <property type="match status" value="1"/>
</dbReference>
<proteinExistence type="inferred from homology"/>
<evidence type="ECO:0000256" key="1">
    <source>
        <dbReference type="ARBA" id="ARBA00007430"/>
    </source>
</evidence>
<feature type="transmembrane region" description="Helical" evidence="2">
    <location>
        <begin position="50"/>
        <end position="71"/>
    </location>
</feature>
<dbReference type="Proteomes" id="UP000245870">
    <property type="component" value="Unassembled WGS sequence"/>
</dbReference>
<evidence type="ECO:0000256" key="2">
    <source>
        <dbReference type="SAM" id="Phobius"/>
    </source>
</evidence>
<comment type="caution">
    <text evidence="4">The sequence shown here is derived from an EMBL/GenBank/DDBJ whole genome shotgun (WGS) entry which is preliminary data.</text>
</comment>
<keyword evidence="2" id="KW-1133">Transmembrane helix</keyword>
<comment type="similarity">
    <text evidence="1">Belongs to the polysaccharide synthase family.</text>
</comment>
<dbReference type="InterPro" id="IPR051203">
    <property type="entry name" value="Polysaccharide_Synthase-Rel"/>
</dbReference>
<dbReference type="AlphaFoldDB" id="A0A2U0TX40"/>
<keyword evidence="2" id="KW-0472">Membrane</keyword>
<dbReference type="Gene3D" id="3.40.50.720">
    <property type="entry name" value="NAD(P)-binding Rossmann-like Domain"/>
    <property type="match status" value="2"/>
</dbReference>
<dbReference type="InterPro" id="IPR003869">
    <property type="entry name" value="Polysac_CapD-like"/>
</dbReference>
<feature type="transmembrane region" description="Helical" evidence="2">
    <location>
        <begin position="21"/>
        <end position="44"/>
    </location>
</feature>
<dbReference type="SUPFAM" id="SSF51735">
    <property type="entry name" value="NAD(P)-binding Rossmann-fold domains"/>
    <property type="match status" value="1"/>
</dbReference>
<name>A0A2U0TX40_9BACT</name>
<dbReference type="PANTHER" id="PTHR43318">
    <property type="entry name" value="UDP-N-ACETYLGLUCOSAMINE 4,6-DEHYDRATASE"/>
    <property type="match status" value="1"/>
</dbReference>
<keyword evidence="2" id="KW-0812">Transmembrane</keyword>
<gene>
    <name evidence="4" type="ORF">C7379_1281</name>
</gene>
<sequence>MIMNVYNKIANWYFSKNALPYWSILILDCLICYISGILVFWLYYHGAVTLGNITILSKTILVYMCFNLIGFRVFRTYSGILRYSSFVDLQRVAYAMAMSCAIAEVAHYAIYNWEMNFVRLQGRQIFLMYFIATIMMWGLRIFIKTLYDVAFSSDKGVRALVYGVQEGGAALAKMIRNSKPSKFQLKGFIMHDNRYRGQTMMGVNIYQPNERLEEVLIDQNIQAVLVSPLQTSRFREDTKLQDLLINNGVHIYIVPESQEWKDGDDLQSVQLNEIKIEDLLPRSEIEVDMNAIGDMLKDKRVMITGSAGSIGSEMVRQIASFHPAHLVLVDQAETPQHDIRLMMARCFPNIPCETIVVSITQRERMEHIFAKYMPDYLFHAAAYKHVPMMEDNPSEAIYNNVNGTKIIADLSVKYGVKKFVMISTDKAVNPTNVMGCSKRICEIYCQSLSEAVSAGHVKDGKGRVACTQFVTTRFGNVLGSNGSVIPLFEKQIKAGGPVTVTDPNIIRFFMLISEACKLVLEAGTHGKGGQIFVFDMGQPVRIADLAKRMIKLSGVQGVEIKYVGLRPGEKLYEEVLAGAENSLPSFHEKIRIAKVREYDFVEVEKQIYKLIEVAYTFHDMDIVHELKRIVPEYEPDKRHFVLEDDSKKS</sequence>
<evidence type="ECO:0000259" key="3">
    <source>
        <dbReference type="Pfam" id="PF02719"/>
    </source>
</evidence>
<dbReference type="PANTHER" id="PTHR43318:SF1">
    <property type="entry name" value="POLYSACCHARIDE BIOSYNTHESIS PROTEIN EPSC-RELATED"/>
    <property type="match status" value="1"/>
</dbReference>
<organism evidence="4 5">
    <name type="scientific">Hallella colorans</name>
    <dbReference type="NCBI Taxonomy" id="1703337"/>
    <lineage>
        <taxon>Bacteria</taxon>
        <taxon>Pseudomonadati</taxon>
        <taxon>Bacteroidota</taxon>
        <taxon>Bacteroidia</taxon>
        <taxon>Bacteroidales</taxon>
        <taxon>Prevotellaceae</taxon>
        <taxon>Hallella</taxon>
    </lineage>
</organism>
<feature type="domain" description="Polysaccharide biosynthesis protein CapD-like" evidence="3">
    <location>
        <begin position="301"/>
        <end position="593"/>
    </location>
</feature>
<feature type="transmembrane region" description="Helical" evidence="2">
    <location>
        <begin position="125"/>
        <end position="143"/>
    </location>
</feature>
<keyword evidence="5" id="KW-1185">Reference proteome</keyword>
<protein>
    <submittedName>
        <fullName evidence="4">FlaA1/EpsC-like NDP-sugar epimerase</fullName>
    </submittedName>
</protein>
<accession>A0A2U0TX40</accession>
<evidence type="ECO:0000313" key="5">
    <source>
        <dbReference type="Proteomes" id="UP000245870"/>
    </source>
</evidence>